<dbReference type="RefSeq" id="XP_045955134.1">
    <property type="nucleotide sequence ID" value="XM_046105991.1"/>
</dbReference>
<protein>
    <submittedName>
        <fullName evidence="1">Uncharacterized protein</fullName>
    </submittedName>
</protein>
<dbReference type="EMBL" id="JAGPXC010000007">
    <property type="protein sequence ID" value="KAH6648627.1"/>
    <property type="molecule type" value="Genomic_DNA"/>
</dbReference>
<gene>
    <name evidence="1" type="ORF">BKA67DRAFT_648636</name>
</gene>
<comment type="caution">
    <text evidence="1">The sequence shown here is derived from an EMBL/GenBank/DDBJ whole genome shotgun (WGS) entry which is preliminary data.</text>
</comment>
<keyword evidence="2" id="KW-1185">Reference proteome</keyword>
<dbReference type="AlphaFoldDB" id="A0A9P8UEV6"/>
<reference evidence="1" key="1">
    <citation type="journal article" date="2021" name="Nat. Commun.">
        <title>Genetic determinants of endophytism in the Arabidopsis root mycobiome.</title>
        <authorList>
            <person name="Mesny F."/>
            <person name="Miyauchi S."/>
            <person name="Thiergart T."/>
            <person name="Pickel B."/>
            <person name="Atanasova L."/>
            <person name="Karlsson M."/>
            <person name="Huettel B."/>
            <person name="Barry K.W."/>
            <person name="Haridas S."/>
            <person name="Chen C."/>
            <person name="Bauer D."/>
            <person name="Andreopoulos W."/>
            <person name="Pangilinan J."/>
            <person name="LaButti K."/>
            <person name="Riley R."/>
            <person name="Lipzen A."/>
            <person name="Clum A."/>
            <person name="Drula E."/>
            <person name="Henrissat B."/>
            <person name="Kohler A."/>
            <person name="Grigoriev I.V."/>
            <person name="Martin F.M."/>
            <person name="Hacquard S."/>
        </authorList>
    </citation>
    <scope>NUCLEOTIDE SEQUENCE</scope>
    <source>
        <strain evidence="1">MPI-SDFR-AT-0073</strain>
    </source>
</reference>
<dbReference type="GeneID" id="70134882"/>
<evidence type="ECO:0000313" key="2">
    <source>
        <dbReference type="Proteomes" id="UP000758603"/>
    </source>
</evidence>
<accession>A0A9P8UEV6</accession>
<proteinExistence type="predicted"/>
<name>A0A9P8UEV6_9PEZI</name>
<sequence length="160" mass="17159">MYGGKSRSVQLGETTAIRGNEQVAIERPTSPLPIPVCEQIVGKPCQIPDWPTILDYALSSVSRNEFKTYVRSGDTNCMQLLETISICCTAKQWFGVLAVLGEHLETEFAAWHICPVLGGLGVSAKNGENGDLQIHICDDDSGHARISSLGGLVASMGKLA</sequence>
<dbReference type="Proteomes" id="UP000758603">
    <property type="component" value="Unassembled WGS sequence"/>
</dbReference>
<organism evidence="1 2">
    <name type="scientific">Truncatella angustata</name>
    <dbReference type="NCBI Taxonomy" id="152316"/>
    <lineage>
        <taxon>Eukaryota</taxon>
        <taxon>Fungi</taxon>
        <taxon>Dikarya</taxon>
        <taxon>Ascomycota</taxon>
        <taxon>Pezizomycotina</taxon>
        <taxon>Sordariomycetes</taxon>
        <taxon>Xylariomycetidae</taxon>
        <taxon>Amphisphaeriales</taxon>
        <taxon>Sporocadaceae</taxon>
        <taxon>Truncatella</taxon>
    </lineage>
</organism>
<evidence type="ECO:0000313" key="1">
    <source>
        <dbReference type="EMBL" id="KAH6648627.1"/>
    </source>
</evidence>